<accession>A0A5B2VWG4</accession>
<gene>
    <name evidence="2" type="ORF">F0L74_10740</name>
</gene>
<dbReference type="PROSITE" id="PS51257">
    <property type="entry name" value="PROKAR_LIPOPROTEIN"/>
    <property type="match status" value="1"/>
</dbReference>
<dbReference type="Gene3D" id="2.60.40.2970">
    <property type="match status" value="1"/>
</dbReference>
<reference evidence="2 3" key="1">
    <citation type="submission" date="2019-09" db="EMBL/GenBank/DDBJ databases">
        <title>Chitinophaga ginsengihumi sp. nov., isolated from soil of ginseng rhizosphere.</title>
        <authorList>
            <person name="Lee J."/>
        </authorList>
    </citation>
    <scope>NUCLEOTIDE SEQUENCE [LARGE SCALE GENOMIC DNA]</scope>
    <source>
        <strain evidence="2 3">BN140078</strain>
    </source>
</reference>
<feature type="signal peptide" evidence="1">
    <location>
        <begin position="1"/>
        <end position="19"/>
    </location>
</feature>
<keyword evidence="3" id="KW-1185">Reference proteome</keyword>
<dbReference type="GO" id="GO:0008233">
    <property type="term" value="F:peptidase activity"/>
    <property type="evidence" value="ECO:0007669"/>
    <property type="project" value="UniProtKB-KW"/>
</dbReference>
<dbReference type="EMBL" id="VUOC01000002">
    <property type="protein sequence ID" value="KAA2242990.1"/>
    <property type="molecule type" value="Genomic_DNA"/>
</dbReference>
<evidence type="ECO:0000313" key="2">
    <source>
        <dbReference type="EMBL" id="KAA2242990.1"/>
    </source>
</evidence>
<keyword evidence="2" id="KW-0645">Protease</keyword>
<sequence>MKNSLMITAACLSFVTIFACNNGQQEAAATTDSTVAQATTADTAQAAPAADTTAQQEANPLDSAAVLETTMSVKSPIKGDGPIMLKFSVANPTDNPVRFCKWHTPFENFMASYLDITDSKGEAVQYRGAMAKRIMPPPADAYIVVSPKGSVEHEIDLRKGYGITAPGKYKVVYQASGMSGLTKVNELTFEVTK</sequence>
<keyword evidence="1" id="KW-0732">Signal</keyword>
<evidence type="ECO:0000256" key="1">
    <source>
        <dbReference type="SAM" id="SignalP"/>
    </source>
</evidence>
<proteinExistence type="predicted"/>
<reference evidence="2 3" key="2">
    <citation type="submission" date="2019-09" db="EMBL/GenBank/DDBJ databases">
        <authorList>
            <person name="Jin C."/>
        </authorList>
    </citation>
    <scope>NUCLEOTIDE SEQUENCE [LARGE SCALE GENOMIC DNA]</scope>
    <source>
        <strain evidence="2 3">BN140078</strain>
    </source>
</reference>
<keyword evidence="2" id="KW-0378">Hydrolase</keyword>
<dbReference type="AlphaFoldDB" id="A0A5B2VWG4"/>
<dbReference type="Proteomes" id="UP000324611">
    <property type="component" value="Unassembled WGS sequence"/>
</dbReference>
<organism evidence="2 3">
    <name type="scientific">Chitinophaga agrisoli</name>
    <dbReference type="NCBI Taxonomy" id="2607653"/>
    <lineage>
        <taxon>Bacteria</taxon>
        <taxon>Pseudomonadati</taxon>
        <taxon>Bacteroidota</taxon>
        <taxon>Chitinophagia</taxon>
        <taxon>Chitinophagales</taxon>
        <taxon>Chitinophagaceae</taxon>
        <taxon>Chitinophaga</taxon>
    </lineage>
</organism>
<dbReference type="RefSeq" id="WP_149837866.1">
    <property type="nucleotide sequence ID" value="NZ_VUOC01000002.1"/>
</dbReference>
<protein>
    <submittedName>
        <fullName evidence="2">Protease</fullName>
    </submittedName>
</protein>
<evidence type="ECO:0000313" key="3">
    <source>
        <dbReference type="Proteomes" id="UP000324611"/>
    </source>
</evidence>
<dbReference type="GO" id="GO:0006508">
    <property type="term" value="P:proteolysis"/>
    <property type="evidence" value="ECO:0007669"/>
    <property type="project" value="UniProtKB-KW"/>
</dbReference>
<name>A0A5B2VWG4_9BACT</name>
<comment type="caution">
    <text evidence="2">The sequence shown here is derived from an EMBL/GenBank/DDBJ whole genome shotgun (WGS) entry which is preliminary data.</text>
</comment>
<feature type="chain" id="PRO_5022776694" evidence="1">
    <location>
        <begin position="20"/>
        <end position="193"/>
    </location>
</feature>